<keyword evidence="8" id="KW-0832">Ubl conjugation</keyword>
<evidence type="ECO:0000256" key="16">
    <source>
        <dbReference type="ARBA" id="ARBA00046482"/>
    </source>
</evidence>
<dbReference type="GO" id="GO:0003723">
    <property type="term" value="F:RNA binding"/>
    <property type="evidence" value="ECO:0007669"/>
    <property type="project" value="TreeGrafter"/>
</dbReference>
<keyword evidence="9" id="KW-0689">Ribosomal protein</keyword>
<evidence type="ECO:0000256" key="13">
    <source>
        <dbReference type="ARBA" id="ARBA00034092"/>
    </source>
</evidence>
<accession>A0A4W5L0D7</accession>
<dbReference type="InterPro" id="IPR000597">
    <property type="entry name" value="Ribosomal_uL3"/>
</dbReference>
<dbReference type="GO" id="GO:0005730">
    <property type="term" value="C:nucleolus"/>
    <property type="evidence" value="ECO:0007669"/>
    <property type="project" value="UniProtKB-SubCell"/>
</dbReference>
<keyword evidence="4" id="KW-0488">Methylation</keyword>
<evidence type="ECO:0000256" key="11">
    <source>
        <dbReference type="ARBA" id="ARBA00023242"/>
    </source>
</evidence>
<evidence type="ECO:0000256" key="7">
    <source>
        <dbReference type="ARBA" id="ARBA00022553"/>
    </source>
</evidence>
<dbReference type="FunFam" id="2.40.30.10:FF:000351">
    <property type="entry name" value="Ribosomal protein L3"/>
    <property type="match status" value="1"/>
</dbReference>
<dbReference type="GO" id="GO:0022625">
    <property type="term" value="C:cytosolic large ribosomal subunit"/>
    <property type="evidence" value="ECO:0007669"/>
    <property type="project" value="TreeGrafter"/>
</dbReference>
<dbReference type="SUPFAM" id="SSF50447">
    <property type="entry name" value="Translation proteins"/>
    <property type="match status" value="1"/>
</dbReference>
<keyword evidence="11" id="KW-0539">Nucleus</keyword>
<evidence type="ECO:0000256" key="5">
    <source>
        <dbReference type="ARBA" id="ARBA00022490"/>
    </source>
</evidence>
<comment type="similarity">
    <text evidence="3">Belongs to the universal ribosomal protein uL3 family.</text>
</comment>
<protein>
    <recommendedName>
        <fullName evidence="14">Large ribosomal subunit protein uL3</fullName>
    </recommendedName>
    <alternativeName>
        <fullName evidence="15">60S ribosomal protein L3</fullName>
    </alternativeName>
</protein>
<dbReference type="STRING" id="62062.ENSHHUP00000017816"/>
<dbReference type="AlphaFoldDB" id="A0A4W5L0D7"/>
<keyword evidence="6" id="KW-1017">Isopeptide bond</keyword>
<evidence type="ECO:0000313" key="19">
    <source>
        <dbReference type="Proteomes" id="UP000314982"/>
    </source>
</evidence>
<dbReference type="InterPro" id="IPR044892">
    <property type="entry name" value="Ribosomal_L3_dom_3_arc_sf"/>
</dbReference>
<dbReference type="PANTHER" id="PTHR11363:SF4">
    <property type="entry name" value="LARGE RIBOSOMAL SUBUNIT PROTEIN UL3"/>
    <property type="match status" value="1"/>
</dbReference>
<organism evidence="18 19">
    <name type="scientific">Hucho hucho</name>
    <name type="common">huchen</name>
    <dbReference type="NCBI Taxonomy" id="62062"/>
    <lineage>
        <taxon>Eukaryota</taxon>
        <taxon>Metazoa</taxon>
        <taxon>Chordata</taxon>
        <taxon>Craniata</taxon>
        <taxon>Vertebrata</taxon>
        <taxon>Euteleostomi</taxon>
        <taxon>Actinopterygii</taxon>
        <taxon>Neopterygii</taxon>
        <taxon>Teleostei</taxon>
        <taxon>Protacanthopterygii</taxon>
        <taxon>Salmoniformes</taxon>
        <taxon>Salmonidae</taxon>
        <taxon>Salmoninae</taxon>
        <taxon>Hucho</taxon>
    </lineage>
</organism>
<evidence type="ECO:0000256" key="14">
    <source>
        <dbReference type="ARBA" id="ARBA00035243"/>
    </source>
</evidence>
<feature type="compositionally biased region" description="Basic residues" evidence="17">
    <location>
        <begin position="18"/>
        <end position="31"/>
    </location>
</feature>
<reference evidence="18" key="3">
    <citation type="submission" date="2025-09" db="UniProtKB">
        <authorList>
            <consortium name="Ensembl"/>
        </authorList>
    </citation>
    <scope>IDENTIFICATION</scope>
</reference>
<reference evidence="19" key="1">
    <citation type="submission" date="2018-06" db="EMBL/GenBank/DDBJ databases">
        <title>Genome assembly of Danube salmon.</title>
        <authorList>
            <person name="Macqueen D.J."/>
            <person name="Gundappa M.K."/>
        </authorList>
    </citation>
    <scope>NUCLEOTIDE SEQUENCE [LARGE SCALE GENOMIC DNA]</scope>
</reference>
<sequence length="427" mass="48722">MSHRKFSAPRHGSLGFLPRKRSRRHRGKVKSFPKDDPSKPVHLTAFLGYKAGMTHIVREVDRPGSKVNKKEVVEAVTIVETPPMVVVGVVGYVETPRGLRSFKTIFAEHVSDECKRRFYRNWYKSKKKAFTKYCKKWQDDEGKKQLEKDFASMKKYCQVVRIIVHTQMRLLPLRQKKSHLMEVQLNGGSISDKVDWAREKLEQSIPITNVFTQDEMIDVIGVTKGHGYKGMCLKRAWRPTRVTSLACIGAWHPSRVAFSVARAGQKGYHHRTEINKKIYKIGQGYHTKDGKLVKNNAATEYDLSNKSITPLGGFVHYGEVTNDFVMLKGCTIGVKKRVLTLRKSLLVQSSRRATEKIDLKFIDTTSKFGHGRFQTVDEKKAFMVRSVSMTWNLLVLSLVFTLFHKSLGSMWWTHPGSHLTGVAAQCP</sequence>
<proteinExistence type="inferred from homology"/>
<evidence type="ECO:0000256" key="15">
    <source>
        <dbReference type="ARBA" id="ARBA00035354"/>
    </source>
</evidence>
<dbReference type="Proteomes" id="UP000314982">
    <property type="component" value="Unassembled WGS sequence"/>
</dbReference>
<dbReference type="PANTHER" id="PTHR11363">
    <property type="entry name" value="60S RIBOSOMAL PROTEIN L3-RELATED"/>
    <property type="match status" value="1"/>
</dbReference>
<keyword evidence="10" id="KW-0007">Acetylation</keyword>
<comment type="function">
    <text evidence="13">Component of the large ribosomal subunit. The ribosome is a large ribonucleoprotein complex responsible for the synthesis of proteins in the cell.</text>
</comment>
<evidence type="ECO:0000256" key="12">
    <source>
        <dbReference type="ARBA" id="ARBA00023274"/>
    </source>
</evidence>
<dbReference type="InterPro" id="IPR045077">
    <property type="entry name" value="L3_arc_euk"/>
</dbReference>
<dbReference type="FunFam" id="4.10.960.10:FF:000004">
    <property type="entry name" value="60S ribosomal protein L3"/>
    <property type="match status" value="1"/>
</dbReference>
<evidence type="ECO:0000256" key="3">
    <source>
        <dbReference type="ARBA" id="ARBA00006540"/>
    </source>
</evidence>
<evidence type="ECO:0000256" key="1">
    <source>
        <dbReference type="ARBA" id="ARBA00004496"/>
    </source>
</evidence>
<dbReference type="GeneTree" id="ENSGT00390000017606"/>
<dbReference type="FunFam" id="2.40.30.10:FF:000079">
    <property type="entry name" value="60S ribosomal protein L3"/>
    <property type="match status" value="1"/>
</dbReference>
<comment type="subunit">
    <text evidence="16">Component of the large ribosomal subunit. Interacts with DHX33.</text>
</comment>
<evidence type="ECO:0000256" key="17">
    <source>
        <dbReference type="SAM" id="MobiDB-lite"/>
    </source>
</evidence>
<keyword evidence="12" id="KW-0687">Ribonucleoprotein</keyword>
<name>A0A4W5L0D7_9TELE</name>
<evidence type="ECO:0000256" key="9">
    <source>
        <dbReference type="ARBA" id="ARBA00022980"/>
    </source>
</evidence>
<dbReference type="GO" id="GO:0003735">
    <property type="term" value="F:structural constituent of ribosome"/>
    <property type="evidence" value="ECO:0007669"/>
    <property type="project" value="InterPro"/>
</dbReference>
<keyword evidence="7" id="KW-0597">Phosphoprotein</keyword>
<evidence type="ECO:0000256" key="4">
    <source>
        <dbReference type="ARBA" id="ARBA00022481"/>
    </source>
</evidence>
<dbReference type="Pfam" id="PF00297">
    <property type="entry name" value="Ribosomal_L3"/>
    <property type="match status" value="1"/>
</dbReference>
<feature type="region of interest" description="Disordered" evidence="17">
    <location>
        <begin position="1"/>
        <end position="37"/>
    </location>
</feature>
<dbReference type="Ensembl" id="ENSHHUT00000018463.1">
    <property type="protein sequence ID" value="ENSHHUP00000017816.1"/>
    <property type="gene ID" value="ENSHHUG00000011090.1"/>
</dbReference>
<dbReference type="FunFam" id="3.30.1430.10:FF:000001">
    <property type="entry name" value="60S ribosomal protein L3"/>
    <property type="match status" value="1"/>
</dbReference>
<evidence type="ECO:0000256" key="8">
    <source>
        <dbReference type="ARBA" id="ARBA00022843"/>
    </source>
</evidence>
<evidence type="ECO:0000256" key="2">
    <source>
        <dbReference type="ARBA" id="ARBA00004604"/>
    </source>
</evidence>
<comment type="subcellular location">
    <subcellularLocation>
        <location evidence="1">Cytoplasm</location>
    </subcellularLocation>
    <subcellularLocation>
        <location evidence="2">Nucleus</location>
        <location evidence="2">Nucleolus</location>
    </subcellularLocation>
</comment>
<dbReference type="Gene3D" id="4.10.960.10">
    <property type="entry name" value="Ribosomal protein L3, domain 3"/>
    <property type="match status" value="1"/>
</dbReference>
<evidence type="ECO:0000313" key="18">
    <source>
        <dbReference type="Ensembl" id="ENSHHUP00000017816.1"/>
    </source>
</evidence>
<keyword evidence="19" id="KW-1185">Reference proteome</keyword>
<dbReference type="Gene3D" id="2.40.30.10">
    <property type="entry name" value="Translation factors"/>
    <property type="match status" value="1"/>
</dbReference>
<evidence type="ECO:0000256" key="6">
    <source>
        <dbReference type="ARBA" id="ARBA00022499"/>
    </source>
</evidence>
<dbReference type="InterPro" id="IPR009000">
    <property type="entry name" value="Transl_B-barrel_sf"/>
</dbReference>
<reference evidence="18" key="2">
    <citation type="submission" date="2025-08" db="UniProtKB">
        <authorList>
            <consortium name="Ensembl"/>
        </authorList>
    </citation>
    <scope>IDENTIFICATION</scope>
</reference>
<dbReference type="Gene3D" id="3.30.1430.10">
    <property type="match status" value="1"/>
</dbReference>
<keyword evidence="5" id="KW-0963">Cytoplasm</keyword>
<evidence type="ECO:0000256" key="10">
    <source>
        <dbReference type="ARBA" id="ARBA00022990"/>
    </source>
</evidence>
<dbReference type="GO" id="GO:0006412">
    <property type="term" value="P:translation"/>
    <property type="evidence" value="ECO:0007669"/>
    <property type="project" value="InterPro"/>
</dbReference>